<comment type="caution">
    <text evidence="1">The sequence shown here is derived from an EMBL/GenBank/DDBJ whole genome shotgun (WGS) entry which is preliminary data.</text>
</comment>
<reference evidence="2" key="1">
    <citation type="submission" date="2017-04" db="EMBL/GenBank/DDBJ databases">
        <title>Function of individual gut microbiota members based on whole genome sequencing of pure cultures obtained from chicken caecum.</title>
        <authorList>
            <person name="Medvecky M."/>
            <person name="Cejkova D."/>
            <person name="Polansky O."/>
            <person name="Karasova D."/>
            <person name="Kubasova T."/>
            <person name="Cizek A."/>
            <person name="Rychlik I."/>
        </authorList>
    </citation>
    <scope>NUCLEOTIDE SEQUENCE [LARGE SCALE GENOMIC DNA]</scope>
    <source>
        <strain evidence="2">An180</strain>
    </source>
</reference>
<name>A0A1Y4L6E2_9FIRM</name>
<dbReference type="Proteomes" id="UP000195897">
    <property type="component" value="Unassembled WGS sequence"/>
</dbReference>
<evidence type="ECO:0000313" key="1">
    <source>
        <dbReference type="EMBL" id="OUP52328.1"/>
    </source>
</evidence>
<evidence type="ECO:0000313" key="2">
    <source>
        <dbReference type="Proteomes" id="UP000195897"/>
    </source>
</evidence>
<dbReference type="EMBL" id="NFKK01000011">
    <property type="protein sequence ID" value="OUP52328.1"/>
    <property type="molecule type" value="Genomic_DNA"/>
</dbReference>
<protein>
    <submittedName>
        <fullName evidence="1">Uncharacterized protein</fullName>
    </submittedName>
</protein>
<proteinExistence type="predicted"/>
<accession>A0A1Y4L6E2</accession>
<dbReference type="RefSeq" id="WP_006574940.1">
    <property type="nucleotide sequence ID" value="NZ_NFKK01000011.1"/>
</dbReference>
<organism evidence="1 2">
    <name type="scientific">Butyricicoccus pullicaecorum</name>
    <dbReference type="NCBI Taxonomy" id="501571"/>
    <lineage>
        <taxon>Bacteria</taxon>
        <taxon>Bacillati</taxon>
        <taxon>Bacillota</taxon>
        <taxon>Clostridia</taxon>
        <taxon>Eubacteriales</taxon>
        <taxon>Butyricicoccaceae</taxon>
        <taxon>Butyricicoccus</taxon>
    </lineage>
</organism>
<gene>
    <name evidence="1" type="ORF">B5F17_09830</name>
</gene>
<sequence length="213" mass="23890">MNMKDAFRFQNKLKALMCEATAILEDRRNIVKVKTTHLRSKVMSDTQDAVVEEAAPSEYAGHANEVAAFLMSLLEEREKLCRAIHTAKNSLDLDMDSEVGLNRQRQDLAEVFRHMAMLRNSEKTIAGGGSGFRFNGEGNQVSYRCDATQVTTIDFDRNKIRGMATALSKKADEISMSLDKCLVNTEVSYEPPFDMNDSFEDILSDFIEKSTAA</sequence>
<dbReference type="AlphaFoldDB" id="A0A1Y4L6E2"/>